<evidence type="ECO:0000313" key="5">
    <source>
        <dbReference type="EMBL" id="CAB4826586.1"/>
    </source>
</evidence>
<dbReference type="AlphaFoldDB" id="A0A6J6Q5M7"/>
<keyword evidence="2" id="KW-1133">Transmembrane helix</keyword>
<evidence type="ECO:0000313" key="7">
    <source>
        <dbReference type="EMBL" id="CAB5066736.1"/>
    </source>
</evidence>
<dbReference type="SUPFAM" id="SSF51261">
    <property type="entry name" value="Duplicated hybrid motif"/>
    <property type="match status" value="1"/>
</dbReference>
<evidence type="ECO:0000313" key="4">
    <source>
        <dbReference type="EMBL" id="CAB4704108.1"/>
    </source>
</evidence>
<dbReference type="CDD" id="cd12797">
    <property type="entry name" value="M23_peptidase"/>
    <property type="match status" value="1"/>
</dbReference>
<feature type="compositionally biased region" description="Low complexity" evidence="1">
    <location>
        <begin position="65"/>
        <end position="89"/>
    </location>
</feature>
<evidence type="ECO:0000259" key="3">
    <source>
        <dbReference type="Pfam" id="PF01551"/>
    </source>
</evidence>
<reference evidence="4" key="1">
    <citation type="submission" date="2020-05" db="EMBL/GenBank/DDBJ databases">
        <authorList>
            <person name="Chiriac C."/>
            <person name="Salcher M."/>
            <person name="Ghai R."/>
            <person name="Kavagutti S V."/>
        </authorList>
    </citation>
    <scope>NUCLEOTIDE SEQUENCE</scope>
</reference>
<keyword evidence="2" id="KW-0812">Transmembrane</keyword>
<dbReference type="EMBL" id="CAFBOG010000130">
    <property type="protein sequence ID" value="CAB4986365.1"/>
    <property type="molecule type" value="Genomic_DNA"/>
</dbReference>
<feature type="region of interest" description="Disordered" evidence="1">
    <location>
        <begin position="50"/>
        <end position="121"/>
    </location>
</feature>
<evidence type="ECO:0000256" key="1">
    <source>
        <dbReference type="SAM" id="MobiDB-lite"/>
    </source>
</evidence>
<dbReference type="EMBL" id="CAFAAQ010000286">
    <property type="protein sequence ID" value="CAB4826586.1"/>
    <property type="molecule type" value="Genomic_DNA"/>
</dbReference>
<accession>A0A6J6Q5M7</accession>
<evidence type="ECO:0000313" key="6">
    <source>
        <dbReference type="EMBL" id="CAB4986365.1"/>
    </source>
</evidence>
<dbReference type="GO" id="GO:0004222">
    <property type="term" value="F:metalloendopeptidase activity"/>
    <property type="evidence" value="ECO:0007669"/>
    <property type="project" value="TreeGrafter"/>
</dbReference>
<dbReference type="PANTHER" id="PTHR21666:SF270">
    <property type="entry name" value="MUREIN HYDROLASE ACTIVATOR ENVC"/>
    <property type="match status" value="1"/>
</dbReference>
<dbReference type="InterPro" id="IPR011055">
    <property type="entry name" value="Dup_hybrid_motif"/>
</dbReference>
<feature type="compositionally biased region" description="Polar residues" evidence="1">
    <location>
        <begin position="108"/>
        <end position="117"/>
    </location>
</feature>
<evidence type="ECO:0000256" key="2">
    <source>
        <dbReference type="SAM" id="Phobius"/>
    </source>
</evidence>
<proteinExistence type="predicted"/>
<feature type="transmembrane region" description="Helical" evidence="2">
    <location>
        <begin position="20"/>
        <end position="42"/>
    </location>
</feature>
<dbReference type="InterPro" id="IPR016047">
    <property type="entry name" value="M23ase_b-sheet_dom"/>
</dbReference>
<gene>
    <name evidence="4" type="ORF">UFOPK2582_01086</name>
    <name evidence="5" type="ORF">UFOPK3046_02064</name>
    <name evidence="6" type="ORF">UFOPK3914_01339</name>
    <name evidence="7" type="ORF">UFOPK4354_01038</name>
</gene>
<keyword evidence="2" id="KW-0472">Membrane</keyword>
<dbReference type="InterPro" id="IPR050570">
    <property type="entry name" value="Cell_wall_metabolism_enzyme"/>
</dbReference>
<sequence>MEEGQQFDQDPSNAPRSRELTRLAVLSGLIIAVLLAALGYSWGVNNRSDTASVQEGSEKPEKTLRTSSTSPASLPTATTTPTSLAPESSNAPALPASEVPDTTAPPVGSSQGGQTATADYAFPISPSTSAQYGRSHHDYPAADIFATCGTDVVAPHAGVIQDVSYLDSWSSKSNTAESRGGLSFSIVGDDGVRYYGSHLRELDPVVQTGNHVSTGQRIGAVGDTGNAAGTGCHLHFGISTPCGPGDVLRRRGEFWPQLYLDAWRNLDPKSPSSLTVSQAC</sequence>
<protein>
    <submittedName>
        <fullName evidence="4">Unannotated protein</fullName>
    </submittedName>
</protein>
<dbReference type="Pfam" id="PF01551">
    <property type="entry name" value="Peptidase_M23"/>
    <property type="match status" value="1"/>
</dbReference>
<organism evidence="4">
    <name type="scientific">freshwater metagenome</name>
    <dbReference type="NCBI Taxonomy" id="449393"/>
    <lineage>
        <taxon>unclassified sequences</taxon>
        <taxon>metagenomes</taxon>
        <taxon>ecological metagenomes</taxon>
    </lineage>
</organism>
<dbReference type="EMBL" id="CAEZXS010000128">
    <property type="protein sequence ID" value="CAB4704108.1"/>
    <property type="molecule type" value="Genomic_DNA"/>
</dbReference>
<dbReference type="Gene3D" id="2.70.70.10">
    <property type="entry name" value="Glucose Permease (Domain IIA)"/>
    <property type="match status" value="1"/>
</dbReference>
<feature type="domain" description="M23ase beta-sheet core" evidence="3">
    <location>
        <begin position="142"/>
        <end position="239"/>
    </location>
</feature>
<dbReference type="PANTHER" id="PTHR21666">
    <property type="entry name" value="PEPTIDASE-RELATED"/>
    <property type="match status" value="1"/>
</dbReference>
<dbReference type="EMBL" id="CAFBQW010000106">
    <property type="protein sequence ID" value="CAB5066736.1"/>
    <property type="molecule type" value="Genomic_DNA"/>
</dbReference>
<name>A0A6J6Q5M7_9ZZZZ</name>